<evidence type="ECO:0000313" key="2">
    <source>
        <dbReference type="Proteomes" id="UP000663193"/>
    </source>
</evidence>
<sequence>MEVDDTSIIEASIIEEVVETASCTVEDEVEEVEDEVGDGKDDVSVSVEGDVKLIHEDFELLEGDDAGSIESVMVLDTTSAEADEYVTLVVIASGVDPLAITSAICDDGANVVEKDMTGFGEDTVLPDESS</sequence>
<reference evidence="2" key="1">
    <citation type="journal article" date="2021" name="BMC Genomics">
        <title>Chromosome-level genome assembly and manually-curated proteome of model necrotroph Parastagonospora nodorum Sn15 reveals a genome-wide trove of candidate effector homologs, and redundancy of virulence-related functions within an accessory chromosome.</title>
        <authorList>
            <person name="Bertazzoni S."/>
            <person name="Jones D.A.B."/>
            <person name="Phan H.T."/>
            <person name="Tan K.-C."/>
            <person name="Hane J.K."/>
        </authorList>
    </citation>
    <scope>NUCLEOTIDE SEQUENCE [LARGE SCALE GENOMIC DNA]</scope>
    <source>
        <strain evidence="2">SN15 / ATCC MYA-4574 / FGSC 10173)</strain>
    </source>
</reference>
<keyword evidence="2" id="KW-1185">Reference proteome</keyword>
<dbReference type="KEGG" id="pno:SNOG_20172"/>
<accession>A0A7U2F7A9</accession>
<organism evidence="1 2">
    <name type="scientific">Phaeosphaeria nodorum (strain SN15 / ATCC MYA-4574 / FGSC 10173)</name>
    <name type="common">Glume blotch fungus</name>
    <name type="synonym">Parastagonospora nodorum</name>
    <dbReference type="NCBI Taxonomy" id="321614"/>
    <lineage>
        <taxon>Eukaryota</taxon>
        <taxon>Fungi</taxon>
        <taxon>Dikarya</taxon>
        <taxon>Ascomycota</taxon>
        <taxon>Pezizomycotina</taxon>
        <taxon>Dothideomycetes</taxon>
        <taxon>Pleosporomycetidae</taxon>
        <taxon>Pleosporales</taxon>
        <taxon>Pleosporineae</taxon>
        <taxon>Phaeosphaeriaceae</taxon>
        <taxon>Parastagonospora</taxon>
    </lineage>
</organism>
<protein>
    <submittedName>
        <fullName evidence="1">Uncharacterized protein</fullName>
    </submittedName>
</protein>
<evidence type="ECO:0000313" key="1">
    <source>
        <dbReference type="EMBL" id="QRC97789.1"/>
    </source>
</evidence>
<gene>
    <name evidence="1" type="ORF">JI435_201720</name>
</gene>
<dbReference type="AlphaFoldDB" id="A0A7U2F7A9"/>
<proteinExistence type="predicted"/>
<dbReference type="EMBL" id="CP069030">
    <property type="protein sequence ID" value="QRC97789.1"/>
    <property type="molecule type" value="Genomic_DNA"/>
</dbReference>
<name>A0A7U2F7A9_PHANO</name>
<dbReference type="VEuPathDB" id="FungiDB:JI435_201720"/>
<dbReference type="RefSeq" id="XP_001805295.1">
    <property type="nucleotide sequence ID" value="XM_001805243.1"/>
</dbReference>
<dbReference type="Proteomes" id="UP000663193">
    <property type="component" value="Chromosome 8"/>
</dbReference>